<protein>
    <submittedName>
        <fullName evidence="3">RND transporter</fullName>
    </submittedName>
</protein>
<comment type="caution">
    <text evidence="3">The sequence shown here is derived from an EMBL/GenBank/DDBJ whole genome shotgun (WGS) entry which is preliminary data.</text>
</comment>
<reference evidence="3 4" key="1">
    <citation type="submission" date="2019-11" db="EMBL/GenBank/DDBJ databases">
        <title>Novel species isolated from a subtropical stream in China.</title>
        <authorList>
            <person name="Lu H."/>
        </authorList>
    </citation>
    <scope>NUCLEOTIDE SEQUENCE [LARGE SCALE GENOMIC DNA]</scope>
    <source>
        <strain evidence="3 4">FT26W</strain>
    </source>
</reference>
<dbReference type="Proteomes" id="UP000439986">
    <property type="component" value="Unassembled WGS sequence"/>
</dbReference>
<dbReference type="Gene3D" id="1.20.1600.10">
    <property type="entry name" value="Outer membrane efflux proteins (OEP)"/>
    <property type="match status" value="1"/>
</dbReference>
<accession>A0A844D2C2</accession>
<gene>
    <name evidence="3" type="ORF">GJ698_07425</name>
</gene>
<dbReference type="PANTHER" id="PTHR30203">
    <property type="entry name" value="OUTER MEMBRANE CATION EFFLUX PROTEIN"/>
    <property type="match status" value="1"/>
</dbReference>
<dbReference type="InterPro" id="IPR003423">
    <property type="entry name" value="OMP_efflux"/>
</dbReference>
<comment type="similarity">
    <text evidence="1">Belongs to the outer membrane factor (OMF) (TC 1.B.17) family.</text>
</comment>
<name>A0A844D2C2_9BURK</name>
<dbReference type="InterPro" id="IPR010131">
    <property type="entry name" value="MdtP/NodT-like"/>
</dbReference>
<dbReference type="PROSITE" id="PS51257">
    <property type="entry name" value="PROKAR_LIPOPROTEIN"/>
    <property type="match status" value="1"/>
</dbReference>
<evidence type="ECO:0000313" key="3">
    <source>
        <dbReference type="EMBL" id="MRW83925.1"/>
    </source>
</evidence>
<dbReference type="RefSeq" id="WP_154356966.1">
    <property type="nucleotide sequence ID" value="NZ_WKJL01000003.1"/>
</dbReference>
<feature type="signal peptide" evidence="2">
    <location>
        <begin position="1"/>
        <end position="21"/>
    </location>
</feature>
<feature type="chain" id="PRO_5032290390" evidence="2">
    <location>
        <begin position="22"/>
        <end position="460"/>
    </location>
</feature>
<dbReference type="Pfam" id="PF02321">
    <property type="entry name" value="OEP"/>
    <property type="match status" value="1"/>
</dbReference>
<dbReference type="GO" id="GO:0015562">
    <property type="term" value="F:efflux transmembrane transporter activity"/>
    <property type="evidence" value="ECO:0007669"/>
    <property type="project" value="InterPro"/>
</dbReference>
<keyword evidence="2" id="KW-0732">Signal</keyword>
<evidence type="ECO:0000256" key="2">
    <source>
        <dbReference type="SAM" id="SignalP"/>
    </source>
</evidence>
<dbReference type="PANTHER" id="PTHR30203:SF24">
    <property type="entry name" value="BLR4935 PROTEIN"/>
    <property type="match status" value="1"/>
</dbReference>
<dbReference type="EMBL" id="WKJL01000003">
    <property type="protein sequence ID" value="MRW83925.1"/>
    <property type="molecule type" value="Genomic_DNA"/>
</dbReference>
<dbReference type="SUPFAM" id="SSF56954">
    <property type="entry name" value="Outer membrane efflux proteins (OEP)"/>
    <property type="match status" value="1"/>
</dbReference>
<organism evidence="3 4">
    <name type="scientific">Duganella aquatilis</name>
    <dbReference type="NCBI Taxonomy" id="2666082"/>
    <lineage>
        <taxon>Bacteria</taxon>
        <taxon>Pseudomonadati</taxon>
        <taxon>Pseudomonadota</taxon>
        <taxon>Betaproteobacteria</taxon>
        <taxon>Burkholderiales</taxon>
        <taxon>Oxalobacteraceae</taxon>
        <taxon>Telluria group</taxon>
        <taxon>Duganella</taxon>
    </lineage>
</organism>
<dbReference type="AlphaFoldDB" id="A0A844D2C2"/>
<proteinExistence type="inferred from homology"/>
<sequence length="460" mass="49418">MTSLYKLAGGASLLVLLSGCASLSGDGGFGAVAGVSEQRTGASASVAGRLPRNEDDARALAAVIGKKLEQPLAADDAVQVALLNNRGLQATYWSLGVAEADLVQAGRLQNPVLDFKRTHGGGEVGVERTLTFNLVGLITAPMASRIEGRRFEQTKLLVSNEALKVAADTRRAWVEAVAASQVADYAKQVQASAQASAELAERMRKAGNWSSLDMAREQAYHAQTVADVTHAQKAAVAAREKLTRLLGLSGEQAASYRLPDHLPDLPAAPRELADVEQIAVNERLDIQAARLDTEQTASTLGLTRTTRFINVLDLGAVRNTDGPTATRGYELTLEIPLFDWGSARVARAEATYMQSVNQLAQAAVNARSEARESYADYRASYDLARHYRDQVLPLRKQISEQTLLRYNGMLMSVFELLADAREQSAAVSGYIGALKHYWTAQANLDAALGGNLTKNKGDQP</sequence>
<evidence type="ECO:0000256" key="1">
    <source>
        <dbReference type="ARBA" id="ARBA00007613"/>
    </source>
</evidence>
<keyword evidence="4" id="KW-1185">Reference proteome</keyword>
<evidence type="ECO:0000313" key="4">
    <source>
        <dbReference type="Proteomes" id="UP000439986"/>
    </source>
</evidence>